<evidence type="ECO:0000313" key="3">
    <source>
        <dbReference type="EMBL" id="POI24950.1"/>
    </source>
</evidence>
<evidence type="ECO:0000313" key="4">
    <source>
        <dbReference type="Proteomes" id="UP000237246"/>
    </source>
</evidence>
<comment type="caution">
    <text evidence="3">The sequence shown here is derived from an EMBL/GenBank/DDBJ whole genome shotgun (WGS) entry which is preliminary data.</text>
</comment>
<keyword evidence="2" id="KW-0732">Signal</keyword>
<dbReference type="AlphaFoldDB" id="A0A2P4SLH8"/>
<name>A0A2P4SLH8_BAMTH</name>
<keyword evidence="4" id="KW-1185">Reference proteome</keyword>
<sequence length="129" mass="13394">GLGKAALVVPVLCAAPVLAVQEAVLETPLPQTSPSSLKKAPSSRSALQCQTSPATLGTPAVAMPSCLAPQGSLSRGVMSCSDELPTPPSLQPDPAYWNTLNAPPRLTRSCHCQHQMLAGTRQVNWSPLS</sequence>
<feature type="region of interest" description="Disordered" evidence="1">
    <location>
        <begin position="77"/>
        <end position="97"/>
    </location>
</feature>
<feature type="non-terminal residue" evidence="3">
    <location>
        <position position="1"/>
    </location>
</feature>
<feature type="signal peptide" evidence="2">
    <location>
        <begin position="1"/>
        <end position="19"/>
    </location>
</feature>
<dbReference type="Proteomes" id="UP000237246">
    <property type="component" value="Unassembled WGS sequence"/>
</dbReference>
<gene>
    <name evidence="3" type="ORF">CIB84_011300</name>
</gene>
<protein>
    <submittedName>
        <fullName evidence="3">Uncharacterized protein</fullName>
    </submittedName>
</protein>
<evidence type="ECO:0000256" key="1">
    <source>
        <dbReference type="SAM" id="MobiDB-lite"/>
    </source>
</evidence>
<dbReference type="EMBL" id="PPHD01037386">
    <property type="protein sequence ID" value="POI24950.1"/>
    <property type="molecule type" value="Genomic_DNA"/>
</dbReference>
<feature type="chain" id="PRO_5015152490" evidence="2">
    <location>
        <begin position="20"/>
        <end position="129"/>
    </location>
</feature>
<organism evidence="3 4">
    <name type="scientific">Bambusicola thoracicus</name>
    <name type="common">Chinese bamboo-partridge</name>
    <name type="synonym">Perdix thoracica</name>
    <dbReference type="NCBI Taxonomy" id="9083"/>
    <lineage>
        <taxon>Eukaryota</taxon>
        <taxon>Metazoa</taxon>
        <taxon>Chordata</taxon>
        <taxon>Craniata</taxon>
        <taxon>Vertebrata</taxon>
        <taxon>Euteleostomi</taxon>
        <taxon>Archelosauria</taxon>
        <taxon>Archosauria</taxon>
        <taxon>Dinosauria</taxon>
        <taxon>Saurischia</taxon>
        <taxon>Theropoda</taxon>
        <taxon>Coelurosauria</taxon>
        <taxon>Aves</taxon>
        <taxon>Neognathae</taxon>
        <taxon>Galloanserae</taxon>
        <taxon>Galliformes</taxon>
        <taxon>Phasianidae</taxon>
        <taxon>Perdicinae</taxon>
        <taxon>Bambusicola</taxon>
    </lineage>
</organism>
<accession>A0A2P4SLH8</accession>
<proteinExistence type="predicted"/>
<evidence type="ECO:0000256" key="2">
    <source>
        <dbReference type="SAM" id="SignalP"/>
    </source>
</evidence>
<reference evidence="3 4" key="1">
    <citation type="submission" date="2018-01" db="EMBL/GenBank/DDBJ databases">
        <title>Comparison of the Chinese Bamboo Partridge and Red Junglefowl genome sequences highlights the importance of demography in genome evolution.</title>
        <authorList>
            <person name="Tiley G.P."/>
            <person name="Kimball R.T."/>
            <person name="Braun E.L."/>
            <person name="Burleigh J.G."/>
        </authorList>
    </citation>
    <scope>NUCLEOTIDE SEQUENCE [LARGE SCALE GENOMIC DNA]</scope>
    <source>
        <strain evidence="3">RTK389</strain>
        <tissue evidence="3">Blood</tissue>
    </source>
</reference>
<feature type="region of interest" description="Disordered" evidence="1">
    <location>
        <begin position="29"/>
        <end position="51"/>
    </location>
</feature>